<evidence type="ECO:0000313" key="2">
    <source>
        <dbReference type="Proteomes" id="UP000823964"/>
    </source>
</evidence>
<reference evidence="1" key="1">
    <citation type="journal article" date="2021" name="PeerJ">
        <title>Extensive microbial diversity within the chicken gut microbiome revealed by metagenomics and culture.</title>
        <authorList>
            <person name="Gilroy R."/>
            <person name="Ravi A."/>
            <person name="Getino M."/>
            <person name="Pursley I."/>
            <person name="Horton D.L."/>
            <person name="Alikhan N.F."/>
            <person name="Baker D."/>
            <person name="Gharbi K."/>
            <person name="Hall N."/>
            <person name="Watson M."/>
            <person name="Adriaenssens E.M."/>
            <person name="Foster-Nyarko E."/>
            <person name="Jarju S."/>
            <person name="Secka A."/>
            <person name="Antonio M."/>
            <person name="Oren A."/>
            <person name="Chaudhuri R.R."/>
            <person name="La Ragione R."/>
            <person name="Hildebrand F."/>
            <person name="Pallen M.J."/>
        </authorList>
    </citation>
    <scope>NUCLEOTIDE SEQUENCE</scope>
    <source>
        <strain evidence="1">14975</strain>
    </source>
</reference>
<dbReference type="InterPro" id="IPR014942">
    <property type="entry name" value="AbiEii"/>
</dbReference>
<keyword evidence="1" id="KW-0808">Transferase</keyword>
<comment type="caution">
    <text evidence="1">The sequence shown here is derived from an EMBL/GenBank/DDBJ whole genome shotgun (WGS) entry which is preliminary data.</text>
</comment>
<evidence type="ECO:0000313" key="1">
    <source>
        <dbReference type="EMBL" id="HIX19505.1"/>
    </source>
</evidence>
<proteinExistence type="predicted"/>
<accession>A0A9D2AGM8</accession>
<sequence length="300" mass="34623">MTKNPPASLLQRLRNEARRKGISYQQEQMLFCHPEFLRRLSRSVYRDHLILKGGLFLYLVTDCESRPTLDADYLLHRPGNSEENIRKMLSAILQNSSPFEFVKFSIRSVTSITANRLYHGFQAKLDVTIMNERVRLNIDIGVGDTIVPSPQKLDLKTIPGDGELVTVLSYSVESLIAEKYDAFVLRMELFSHMKDIYDIVFLSQTRCFDGELLQKAIAETLQKRGTPHDARTFRRLSDLRDSSVMRKKWSNFRAHMNLKSDEWGFDLVMQRFGEFLEPPVTAMVNGLTFSQAWDCESGWA</sequence>
<dbReference type="GO" id="GO:0016740">
    <property type="term" value="F:transferase activity"/>
    <property type="evidence" value="ECO:0007669"/>
    <property type="project" value="UniProtKB-KW"/>
</dbReference>
<dbReference type="AlphaFoldDB" id="A0A9D2AGM8"/>
<gene>
    <name evidence="1" type="ORF">H9862_02750</name>
</gene>
<dbReference type="EMBL" id="DXFQ01000046">
    <property type="protein sequence ID" value="HIX19505.1"/>
    <property type="molecule type" value="Genomic_DNA"/>
</dbReference>
<dbReference type="Pfam" id="PF08843">
    <property type="entry name" value="AbiEii"/>
    <property type="match status" value="1"/>
</dbReference>
<dbReference type="Proteomes" id="UP000823964">
    <property type="component" value="Unassembled WGS sequence"/>
</dbReference>
<name>A0A9D2AGM8_9BACT</name>
<organism evidence="1 2">
    <name type="scientific">Candidatus Akkermansia intestinigallinarum</name>
    <dbReference type="NCBI Taxonomy" id="2838431"/>
    <lineage>
        <taxon>Bacteria</taxon>
        <taxon>Pseudomonadati</taxon>
        <taxon>Verrucomicrobiota</taxon>
        <taxon>Verrucomicrobiia</taxon>
        <taxon>Verrucomicrobiales</taxon>
        <taxon>Akkermansiaceae</taxon>
        <taxon>Akkermansia</taxon>
    </lineage>
</organism>
<reference evidence="1" key="2">
    <citation type="submission" date="2021-04" db="EMBL/GenBank/DDBJ databases">
        <authorList>
            <person name="Gilroy R."/>
        </authorList>
    </citation>
    <scope>NUCLEOTIDE SEQUENCE</scope>
    <source>
        <strain evidence="1">14975</strain>
    </source>
</reference>
<protein>
    <submittedName>
        <fullName evidence="1">Nucleotidyl transferase AbiEii/AbiGii toxin family protein</fullName>
    </submittedName>
</protein>